<feature type="transmembrane region" description="Helical" evidence="9">
    <location>
        <begin position="84"/>
        <end position="101"/>
    </location>
</feature>
<evidence type="ECO:0000256" key="4">
    <source>
        <dbReference type="ARBA" id="ARBA00022475"/>
    </source>
</evidence>
<evidence type="ECO:0000313" key="11">
    <source>
        <dbReference type="EMBL" id="MEN3069755.1"/>
    </source>
</evidence>
<protein>
    <submittedName>
        <fullName evidence="11">ABC transporter permease subunit</fullName>
    </submittedName>
</protein>
<dbReference type="PROSITE" id="PS50928">
    <property type="entry name" value="ABC_TM1"/>
    <property type="match status" value="1"/>
</dbReference>
<keyword evidence="7 9" id="KW-1133">Transmembrane helix</keyword>
<dbReference type="InterPro" id="IPR035906">
    <property type="entry name" value="MetI-like_sf"/>
</dbReference>
<comment type="subcellular location">
    <subcellularLocation>
        <location evidence="1">Cell inner membrane</location>
        <topology evidence="1">Multi-pass membrane protein</topology>
    </subcellularLocation>
    <subcellularLocation>
        <location evidence="9">Cell membrane</location>
        <topology evidence="9">Multi-pass membrane protein</topology>
    </subcellularLocation>
</comment>
<feature type="transmembrane region" description="Helical" evidence="9">
    <location>
        <begin position="12"/>
        <end position="30"/>
    </location>
</feature>
<organism evidence="11 12">
    <name type="scientific">Uliginosibacterium sediminicola</name>
    <dbReference type="NCBI Taxonomy" id="2024550"/>
    <lineage>
        <taxon>Bacteria</taxon>
        <taxon>Pseudomonadati</taxon>
        <taxon>Pseudomonadota</taxon>
        <taxon>Betaproteobacteria</taxon>
        <taxon>Rhodocyclales</taxon>
        <taxon>Zoogloeaceae</taxon>
        <taxon>Uliginosibacterium</taxon>
    </lineage>
</organism>
<evidence type="ECO:0000259" key="10">
    <source>
        <dbReference type="PROSITE" id="PS50928"/>
    </source>
</evidence>
<dbReference type="Pfam" id="PF00528">
    <property type="entry name" value="BPD_transp_1"/>
    <property type="match status" value="1"/>
</dbReference>
<dbReference type="RefSeq" id="WP_345920525.1">
    <property type="nucleotide sequence ID" value="NZ_JBDIVE010000008.1"/>
</dbReference>
<sequence>MSASIPAWLRRYLPQLFILLLFALLIAWLGHNALEAMRARGIRAGFDFLLQPAGFEISESLLDYDASQSLWRAFVVGLLNSLRAALPAIVLASLLGTALGIGRLSTHTITRRICGLIIETVRNIPLLLQLLMIYFTLSNLLPDAEAAIHLLPGVLLARSGLFMPVLDCAAGCHWQLPEVAGFGVEGGWSLSPEYLAVLLTLSVYGAVFIAEIVRGGILAVPDGQLDAARALGMRPGQVMRYVTLPLALRSIVPPLGNQYLNLIKNSSLAVAVGYPDLVSISNTALNQSGRAFECIVVVMASYLSLSLLTAVLLNLFNARIALRGEA</sequence>
<evidence type="ECO:0000313" key="12">
    <source>
        <dbReference type="Proteomes" id="UP001410394"/>
    </source>
</evidence>
<keyword evidence="12" id="KW-1185">Reference proteome</keyword>
<dbReference type="Proteomes" id="UP001410394">
    <property type="component" value="Unassembled WGS sequence"/>
</dbReference>
<name>A0ABU9Z1C0_9RHOO</name>
<keyword evidence="6" id="KW-0029">Amino-acid transport</keyword>
<feature type="transmembrane region" description="Helical" evidence="9">
    <location>
        <begin position="113"/>
        <end position="135"/>
    </location>
</feature>
<dbReference type="CDD" id="cd06261">
    <property type="entry name" value="TM_PBP2"/>
    <property type="match status" value="1"/>
</dbReference>
<evidence type="ECO:0000256" key="1">
    <source>
        <dbReference type="ARBA" id="ARBA00004429"/>
    </source>
</evidence>
<keyword evidence="8 9" id="KW-0472">Membrane</keyword>
<dbReference type="EMBL" id="JBDIVE010000008">
    <property type="protein sequence ID" value="MEN3069755.1"/>
    <property type="molecule type" value="Genomic_DNA"/>
</dbReference>
<feature type="transmembrane region" description="Helical" evidence="9">
    <location>
        <begin position="194"/>
        <end position="217"/>
    </location>
</feature>
<evidence type="ECO:0000256" key="7">
    <source>
        <dbReference type="ARBA" id="ARBA00022989"/>
    </source>
</evidence>
<reference evidence="11 12" key="1">
    <citation type="journal article" date="2018" name="Int. J. Syst. Evol. Microbiol.">
        <title>Uliginosibacterium sediminicola sp. nov., isolated from freshwater sediment.</title>
        <authorList>
            <person name="Hwang W.M."/>
            <person name="Kim S.M."/>
            <person name="Kang K."/>
            <person name="Ahn T.Y."/>
        </authorList>
    </citation>
    <scope>NUCLEOTIDE SEQUENCE [LARGE SCALE GENOMIC DNA]</scope>
    <source>
        <strain evidence="11 12">M1-21</strain>
    </source>
</reference>
<dbReference type="PANTHER" id="PTHR30614">
    <property type="entry name" value="MEMBRANE COMPONENT OF AMINO ACID ABC TRANSPORTER"/>
    <property type="match status" value="1"/>
</dbReference>
<dbReference type="SUPFAM" id="SSF161098">
    <property type="entry name" value="MetI-like"/>
    <property type="match status" value="1"/>
</dbReference>
<dbReference type="InterPro" id="IPR043429">
    <property type="entry name" value="ArtM/GltK/GlnP/TcyL/YhdX-like"/>
</dbReference>
<comment type="similarity">
    <text evidence="2">Belongs to the binding-protein-dependent transport system permease family. HisMQ subfamily.</text>
</comment>
<keyword evidence="5 9" id="KW-0812">Transmembrane</keyword>
<dbReference type="InterPro" id="IPR000515">
    <property type="entry name" value="MetI-like"/>
</dbReference>
<evidence type="ECO:0000256" key="3">
    <source>
        <dbReference type="ARBA" id="ARBA00022448"/>
    </source>
</evidence>
<dbReference type="NCBIfam" id="TIGR01726">
    <property type="entry name" value="HEQRo_perm_3TM"/>
    <property type="match status" value="1"/>
</dbReference>
<dbReference type="PANTHER" id="PTHR30614:SF37">
    <property type="entry name" value="AMINO-ACID ABC TRANSPORTER PERMEASE PROTEIN YHDX-RELATED"/>
    <property type="match status" value="1"/>
</dbReference>
<dbReference type="InterPro" id="IPR010065">
    <property type="entry name" value="AA_ABC_transptr_permease_3TM"/>
</dbReference>
<accession>A0ABU9Z1C0</accession>
<evidence type="ECO:0000256" key="2">
    <source>
        <dbReference type="ARBA" id="ARBA00010072"/>
    </source>
</evidence>
<comment type="caution">
    <text evidence="11">The sequence shown here is derived from an EMBL/GenBank/DDBJ whole genome shotgun (WGS) entry which is preliminary data.</text>
</comment>
<keyword evidence="3 9" id="KW-0813">Transport</keyword>
<gene>
    <name evidence="11" type="ORF">ABDB84_14835</name>
</gene>
<feature type="transmembrane region" description="Helical" evidence="9">
    <location>
        <begin position="295"/>
        <end position="316"/>
    </location>
</feature>
<keyword evidence="4" id="KW-1003">Cell membrane</keyword>
<evidence type="ECO:0000256" key="8">
    <source>
        <dbReference type="ARBA" id="ARBA00023136"/>
    </source>
</evidence>
<dbReference type="Gene3D" id="1.10.3720.10">
    <property type="entry name" value="MetI-like"/>
    <property type="match status" value="1"/>
</dbReference>
<proteinExistence type="inferred from homology"/>
<evidence type="ECO:0000256" key="6">
    <source>
        <dbReference type="ARBA" id="ARBA00022970"/>
    </source>
</evidence>
<feature type="domain" description="ABC transmembrane type-1" evidence="10">
    <location>
        <begin position="78"/>
        <end position="316"/>
    </location>
</feature>
<evidence type="ECO:0000256" key="9">
    <source>
        <dbReference type="RuleBase" id="RU363032"/>
    </source>
</evidence>
<evidence type="ECO:0000256" key="5">
    <source>
        <dbReference type="ARBA" id="ARBA00022692"/>
    </source>
</evidence>